<proteinExistence type="predicted"/>
<dbReference type="AlphaFoldDB" id="D3KHJ3"/>
<evidence type="ECO:0000313" key="2">
    <source>
        <dbReference type="Proteomes" id="UP000001548"/>
    </source>
</evidence>
<dbReference type="OMA" id="GVYCTFH"/>
<organism evidence="1 2">
    <name type="scientific">Giardia intestinalis (strain ATCC 50803 / WB clone C6)</name>
    <name type="common">Giardia lamblia</name>
    <dbReference type="NCBI Taxonomy" id="184922"/>
    <lineage>
        <taxon>Eukaryota</taxon>
        <taxon>Metamonada</taxon>
        <taxon>Diplomonadida</taxon>
        <taxon>Hexamitidae</taxon>
        <taxon>Giardiinae</taxon>
        <taxon>Giardia</taxon>
    </lineage>
</organism>
<evidence type="ECO:0000313" key="1">
    <source>
        <dbReference type="EMBL" id="KAE8302767.1"/>
    </source>
</evidence>
<dbReference type="EMBL" id="AACB03000003">
    <property type="protein sequence ID" value="KAE8302767.1"/>
    <property type="molecule type" value="Genomic_DNA"/>
</dbReference>
<gene>
    <name evidence="1" type="ORF">GL50803_0017238</name>
</gene>
<keyword evidence="2" id="KW-1185">Reference proteome</keyword>
<dbReference type="VEuPathDB" id="GiardiaDB:GL50803_17238"/>
<accession>D3KHJ3</accession>
<comment type="caution">
    <text evidence="1">The sequence shown here is derived from an EMBL/GenBank/DDBJ whole genome shotgun (WGS) entry which is preliminary data.</text>
</comment>
<reference evidence="1 2" key="1">
    <citation type="journal article" date="2007" name="Science">
        <title>Genomic minimalism in the early diverging intestinal parasite Giardia lamblia.</title>
        <authorList>
            <person name="Morrison H.G."/>
            <person name="McArthur A.G."/>
            <person name="Gillin F.D."/>
            <person name="Aley S.B."/>
            <person name="Adam R.D."/>
            <person name="Olsen G.J."/>
            <person name="Best A.A."/>
            <person name="Cande W.Z."/>
            <person name="Chen F."/>
            <person name="Cipriano M.J."/>
            <person name="Davids B.J."/>
            <person name="Dawson S.C."/>
            <person name="Elmendorf H.G."/>
            <person name="Hehl A.B."/>
            <person name="Holder M.E."/>
            <person name="Huse S.M."/>
            <person name="Kim U.U."/>
            <person name="Lasek-Nesselquist E."/>
            <person name="Manning G."/>
            <person name="Nigam A."/>
            <person name="Nixon J.E."/>
            <person name="Palm D."/>
            <person name="Passamaneck N.E."/>
            <person name="Prabhu A."/>
            <person name="Reich C.I."/>
            <person name="Reiner D.S."/>
            <person name="Samuelson J."/>
            <person name="Svard S.G."/>
            <person name="Sogin M.L."/>
        </authorList>
    </citation>
    <scope>NUCLEOTIDE SEQUENCE [LARGE SCALE GENOMIC DNA]</scope>
    <source>
        <strain evidence="1 2">WB C6</strain>
    </source>
</reference>
<dbReference type="Proteomes" id="UP000001548">
    <property type="component" value="Unassembled WGS sequence"/>
</dbReference>
<protein>
    <submittedName>
        <fullName evidence="1">Uncharacterized protein</fullName>
    </submittedName>
</protein>
<dbReference type="HOGENOM" id="CLU_447951_0_0_1"/>
<sequence>MPNFGPSRQYLWFHILYKTGSALGALALLALSFIWISVKLVSFRGADNAYGFSHGKRMQKLDTWIICISLISNSFMWVLRPIVRSATHIKHPHIFVLISILVAKLLGCFLIIGLFAFYCIVVKELELDVQLNAVCMLLGLLILVLALTLACMSFWFGIRYLRAILGGHWTLSSDSGNKRSNWSKVWQHIRAHPYPIVIFLTILSVFCFSIIFSPIFANSLPFYYIISTILNNKGTAGIIVSTGGYMPYAPANSLLGLNIASDILDTSFTLDCALIGDLNLVATNCYDISKCVSSDSLETALEEGRGRVYGFSGVMSPHDILTFSSSQITSLNVGSKYLELDPFGHISPFLIATPDKTCASEIIRIEGAYIESLKSQNVSLLIDTLLLGLSTTPYTLIRLRDRPGIVYCSNHSEHNFRRGEAAPSFPYAYMLGVSFINLIHTLTTTAASQLDTCGVLIDSPITFQKVASYIDPNHPHMKLLVPAKCIVDGSLNTTMSLDSVRKVTIAGVYCTFHSISYCVRAFSIVSNTSSFEIHFLHANSFLMMTAAVLLNAQYIHTEFYAAYGPDASFIVDSILFFNLRIGLILYVCAYCFFLVASLTIMSYSEILLKR</sequence>
<name>D3KHJ3_GIAIC</name>